<proteinExistence type="predicted"/>
<dbReference type="Pfam" id="PF06188">
    <property type="entry name" value="HrpE"/>
    <property type="match status" value="1"/>
</dbReference>
<accession>A0AAE3KC39</accession>
<evidence type="ECO:0000313" key="1">
    <source>
        <dbReference type="EMBL" id="MCP1675306.1"/>
    </source>
</evidence>
<name>A0AAE3KC39_9GAMM</name>
<organism evidence="1 2">
    <name type="scientific">Natronocella acetinitrilica</name>
    <dbReference type="NCBI Taxonomy" id="414046"/>
    <lineage>
        <taxon>Bacteria</taxon>
        <taxon>Pseudomonadati</taxon>
        <taxon>Pseudomonadota</taxon>
        <taxon>Gammaproteobacteria</taxon>
        <taxon>Chromatiales</taxon>
        <taxon>Ectothiorhodospiraceae</taxon>
        <taxon>Natronocella</taxon>
    </lineage>
</organism>
<dbReference type="InterPro" id="IPR009335">
    <property type="entry name" value="T3SS_HrpE/ATPase_suE"/>
</dbReference>
<protein>
    <submittedName>
        <fullName evidence="1">Molybdopterin converting factor small subunit</fullName>
    </submittedName>
</protein>
<evidence type="ECO:0000313" key="2">
    <source>
        <dbReference type="Proteomes" id="UP001205843"/>
    </source>
</evidence>
<dbReference type="RefSeq" id="WP_253478554.1">
    <property type="nucleotide sequence ID" value="NZ_JALJXV010000005.1"/>
</dbReference>
<reference evidence="1" key="1">
    <citation type="submission" date="2022-03" db="EMBL/GenBank/DDBJ databases">
        <title>Genomic Encyclopedia of Type Strains, Phase III (KMG-III): the genomes of soil and plant-associated and newly described type strains.</title>
        <authorList>
            <person name="Whitman W."/>
        </authorList>
    </citation>
    <scope>NUCLEOTIDE SEQUENCE</scope>
    <source>
        <strain evidence="1">ANL 6-2</strain>
    </source>
</reference>
<gene>
    <name evidence="1" type="ORF">J2T57_002454</name>
</gene>
<dbReference type="EMBL" id="JALJXV010000005">
    <property type="protein sequence ID" value="MCP1675306.1"/>
    <property type="molecule type" value="Genomic_DNA"/>
</dbReference>
<dbReference type="Proteomes" id="UP001205843">
    <property type="component" value="Unassembled WGS sequence"/>
</dbReference>
<keyword evidence="2" id="KW-1185">Reference proteome</keyword>
<dbReference type="AlphaFoldDB" id="A0AAE3KC39"/>
<sequence length="193" mass="21828">MTAMSVRETLKLTPEPGQRIVRREEYAQWVEADAMRAEVGQLVQRVRQRISREYERTRASAVRRGTRKGEREAAKRMLGYSETAIRQLYELEQSVKALVAEAVRTLTSEMPAESRLAEVVSALIHELAEDQRVTLHAHPDNRAAIVRLTEDREEVRFRPDKSLGPNQVRLEGPLGVAECDLDAWIEAIAGASP</sequence>
<comment type="caution">
    <text evidence="1">The sequence shown here is derived from an EMBL/GenBank/DDBJ whole genome shotgun (WGS) entry which is preliminary data.</text>
</comment>